<proteinExistence type="predicted"/>
<reference evidence="1 2" key="1">
    <citation type="submission" date="2015-07" db="EMBL/GenBank/DDBJ databases">
        <title>The genome of Dufourea novaeangliae.</title>
        <authorList>
            <person name="Pan H."/>
            <person name="Kapheim K."/>
        </authorList>
    </citation>
    <scope>NUCLEOTIDE SEQUENCE [LARGE SCALE GENOMIC DNA]</scope>
    <source>
        <strain evidence="1">0120121106</strain>
        <tissue evidence="1">Whole body</tissue>
    </source>
</reference>
<evidence type="ECO:0000313" key="1">
    <source>
        <dbReference type="EMBL" id="KZC06430.1"/>
    </source>
</evidence>
<name>A0A154P5M6_DUFNO</name>
<protein>
    <submittedName>
        <fullName evidence="1">Uncharacterized protein</fullName>
    </submittedName>
</protein>
<organism evidence="1 2">
    <name type="scientific">Dufourea novaeangliae</name>
    <name type="common">Sweat bee</name>
    <dbReference type="NCBI Taxonomy" id="178035"/>
    <lineage>
        <taxon>Eukaryota</taxon>
        <taxon>Metazoa</taxon>
        <taxon>Ecdysozoa</taxon>
        <taxon>Arthropoda</taxon>
        <taxon>Hexapoda</taxon>
        <taxon>Insecta</taxon>
        <taxon>Pterygota</taxon>
        <taxon>Neoptera</taxon>
        <taxon>Endopterygota</taxon>
        <taxon>Hymenoptera</taxon>
        <taxon>Apocrita</taxon>
        <taxon>Aculeata</taxon>
        <taxon>Apoidea</taxon>
        <taxon>Anthophila</taxon>
        <taxon>Halictidae</taxon>
        <taxon>Rophitinae</taxon>
        <taxon>Dufourea</taxon>
    </lineage>
</organism>
<evidence type="ECO:0000313" key="2">
    <source>
        <dbReference type="Proteomes" id="UP000076502"/>
    </source>
</evidence>
<accession>A0A154P5M6</accession>
<keyword evidence="2" id="KW-1185">Reference proteome</keyword>
<sequence length="240" mass="27493">MNLTSYLDLDETQIERRRAPMIEHYHTVELTACVQLLLGCRRSIMPLDLQAHGKYRWEYVSDVLLFFCPSTFELLHRRSVNRGPSIQFDFLVLFGRMGSNGIARSNDHDSTADTHVVKKPRTDTTAHLDFPPLSPHSEFPVPRSLSAVPSLPARHPLDSTHRLPYRAQPILPLYLYTVSIQVFTYYTPRSCTFTFIFLRVFLRNTIHKYLRTIPELSNTLTNGINGLGPTGVYVNSCIAR</sequence>
<dbReference type="Proteomes" id="UP000076502">
    <property type="component" value="Unassembled WGS sequence"/>
</dbReference>
<dbReference type="AlphaFoldDB" id="A0A154P5M6"/>
<dbReference type="EMBL" id="KQ434809">
    <property type="protein sequence ID" value="KZC06430.1"/>
    <property type="molecule type" value="Genomic_DNA"/>
</dbReference>
<gene>
    <name evidence="1" type="ORF">WN55_10340</name>
</gene>